<dbReference type="AlphaFoldDB" id="A0A0R0LA47"/>
<dbReference type="Gene3D" id="3.40.50.720">
    <property type="entry name" value="NAD(P)-binding Rossmann-like Domain"/>
    <property type="match status" value="1"/>
</dbReference>
<comment type="subunit">
    <text evidence="1">Homodimer.</text>
</comment>
<dbReference type="SMR" id="A0A0R0LA47"/>
<name>A0A0R0LA47_SOYBN</name>
<dbReference type="InterPro" id="IPR013149">
    <property type="entry name" value="ADH-like_C"/>
</dbReference>
<evidence type="ECO:0000259" key="4">
    <source>
        <dbReference type="Pfam" id="PF00107"/>
    </source>
</evidence>
<keyword evidence="3" id="KW-0862">Zinc</keyword>
<dbReference type="Proteomes" id="UP000008827">
    <property type="component" value="Chromosome 1"/>
</dbReference>
<dbReference type="SUPFAM" id="SSF50129">
    <property type="entry name" value="GroES-like"/>
    <property type="match status" value="1"/>
</dbReference>
<evidence type="ECO:0000313" key="6">
    <source>
        <dbReference type="EnsemblPlants" id="KRH75888"/>
    </source>
</evidence>
<dbReference type="PANTHER" id="PTHR43880">
    <property type="entry name" value="ALCOHOL DEHYDROGENASE"/>
    <property type="match status" value="1"/>
</dbReference>
<evidence type="ECO:0000256" key="1">
    <source>
        <dbReference type="ARBA" id="ARBA00011738"/>
    </source>
</evidence>
<gene>
    <name evidence="5" type="ORF">GLYMA_01G116600</name>
</gene>
<dbReference type="InterPro" id="IPR036291">
    <property type="entry name" value="NAD(P)-bd_dom_sf"/>
</dbReference>
<dbReference type="PANTHER" id="PTHR43880:SF56">
    <property type="entry name" value="ALCOHOL DEHYDROGENASE-LIKE 4"/>
    <property type="match status" value="1"/>
</dbReference>
<reference evidence="6" key="2">
    <citation type="submission" date="2018-02" db="UniProtKB">
        <authorList>
            <consortium name="EnsemblPlants"/>
        </authorList>
    </citation>
    <scope>IDENTIFICATION</scope>
    <source>
        <strain evidence="6">Williams 82</strain>
    </source>
</reference>
<dbReference type="InParanoid" id="A0A0R0LA47"/>
<dbReference type="InterPro" id="IPR011032">
    <property type="entry name" value="GroES-like_sf"/>
</dbReference>
<dbReference type="Gene3D" id="3.90.180.10">
    <property type="entry name" value="Medium-chain alcohol dehydrogenases, catalytic domain"/>
    <property type="match status" value="1"/>
</dbReference>
<organism evidence="5">
    <name type="scientific">Glycine max</name>
    <name type="common">Soybean</name>
    <name type="synonym">Glycine hispida</name>
    <dbReference type="NCBI Taxonomy" id="3847"/>
    <lineage>
        <taxon>Eukaryota</taxon>
        <taxon>Viridiplantae</taxon>
        <taxon>Streptophyta</taxon>
        <taxon>Embryophyta</taxon>
        <taxon>Tracheophyta</taxon>
        <taxon>Spermatophyta</taxon>
        <taxon>Magnoliopsida</taxon>
        <taxon>eudicotyledons</taxon>
        <taxon>Gunneridae</taxon>
        <taxon>Pentapetalae</taxon>
        <taxon>rosids</taxon>
        <taxon>fabids</taxon>
        <taxon>Fabales</taxon>
        <taxon>Fabaceae</taxon>
        <taxon>Papilionoideae</taxon>
        <taxon>50 kb inversion clade</taxon>
        <taxon>NPAAA clade</taxon>
        <taxon>indigoferoid/millettioid clade</taxon>
        <taxon>Phaseoleae</taxon>
        <taxon>Glycine</taxon>
        <taxon>Glycine subgen. Soja</taxon>
    </lineage>
</organism>
<dbReference type="EnsemblPlants" id="KRH75888">
    <property type="protein sequence ID" value="KRH75888"/>
    <property type="gene ID" value="GLYMA_01G116600"/>
</dbReference>
<feature type="domain" description="Alcohol dehydrogenase-like C-terminal" evidence="4">
    <location>
        <begin position="1"/>
        <end position="86"/>
    </location>
</feature>
<reference evidence="5" key="3">
    <citation type="submission" date="2018-07" db="EMBL/GenBank/DDBJ databases">
        <title>WGS assembly of Glycine max.</title>
        <authorList>
            <person name="Schmutz J."/>
            <person name="Cannon S."/>
            <person name="Schlueter J."/>
            <person name="Ma J."/>
            <person name="Mitros T."/>
            <person name="Nelson W."/>
            <person name="Hyten D."/>
            <person name="Song Q."/>
            <person name="Thelen J."/>
            <person name="Cheng J."/>
            <person name="Xu D."/>
            <person name="Hellsten U."/>
            <person name="May G."/>
            <person name="Yu Y."/>
            <person name="Sakurai T."/>
            <person name="Umezawa T."/>
            <person name="Bhattacharyya M."/>
            <person name="Sandhu D."/>
            <person name="Valliyodan B."/>
            <person name="Lindquist E."/>
            <person name="Peto M."/>
            <person name="Grant D."/>
            <person name="Shu S."/>
            <person name="Goodstein D."/>
            <person name="Barry K."/>
            <person name="Futrell-Griggs M."/>
            <person name="Abernathy B."/>
            <person name="Du J."/>
            <person name="Tian Z."/>
            <person name="Zhu L."/>
            <person name="Gill N."/>
            <person name="Joshi T."/>
            <person name="Libault M."/>
            <person name="Sethuraman A."/>
            <person name="Zhang X."/>
            <person name="Shinozaki K."/>
            <person name="Nguyen H."/>
            <person name="Wing R."/>
            <person name="Cregan P."/>
            <person name="Specht J."/>
            <person name="Grimwood J."/>
            <person name="Rokhsar D."/>
            <person name="Stacey G."/>
            <person name="Shoemaker R."/>
            <person name="Jackson S."/>
        </authorList>
    </citation>
    <scope>NUCLEOTIDE SEQUENCE</scope>
    <source>
        <tissue evidence="5">Callus</tissue>
    </source>
</reference>
<dbReference type="Pfam" id="PF00107">
    <property type="entry name" value="ADH_zinc_N"/>
    <property type="match status" value="1"/>
</dbReference>
<dbReference type="Gramene" id="KRH75888">
    <property type="protein sequence ID" value="KRH75888"/>
    <property type="gene ID" value="GLYMA_01G116600"/>
</dbReference>
<accession>A0A0R0LA47</accession>
<keyword evidence="2" id="KW-0479">Metal-binding</keyword>
<dbReference type="SUPFAM" id="SSF51735">
    <property type="entry name" value="NAD(P)-binding Rossmann-fold domains"/>
    <property type="match status" value="1"/>
</dbReference>
<sequence>MGITDFINPRDEEKPVIRKMTSGDVHYSFECAGNLNVIRDAFLSAHMDWGLTVILGIHPSPKLLPIHPMELFQGRRIVGSVFGGFKGKTQLPRFAKECMDGVVKLDDFITHEFQIEEINKACDLFTVGKSLRCLIHF</sequence>
<proteinExistence type="predicted"/>
<protein>
    <recommendedName>
        <fullName evidence="4">Alcohol dehydrogenase-like C-terminal domain-containing protein</fullName>
    </recommendedName>
</protein>
<evidence type="ECO:0000313" key="5">
    <source>
        <dbReference type="EMBL" id="KRH75888.1"/>
    </source>
</evidence>
<dbReference type="GO" id="GO:0046872">
    <property type="term" value="F:metal ion binding"/>
    <property type="evidence" value="ECO:0007669"/>
    <property type="project" value="UniProtKB-KW"/>
</dbReference>
<evidence type="ECO:0000256" key="3">
    <source>
        <dbReference type="ARBA" id="ARBA00022833"/>
    </source>
</evidence>
<dbReference type="OMA" id="YMLRGES"/>
<reference evidence="5 6" key="1">
    <citation type="journal article" date="2010" name="Nature">
        <title>Genome sequence of the palaeopolyploid soybean.</title>
        <authorList>
            <person name="Schmutz J."/>
            <person name="Cannon S.B."/>
            <person name="Schlueter J."/>
            <person name="Ma J."/>
            <person name="Mitros T."/>
            <person name="Nelson W."/>
            <person name="Hyten D.L."/>
            <person name="Song Q."/>
            <person name="Thelen J.J."/>
            <person name="Cheng J."/>
            <person name="Xu D."/>
            <person name="Hellsten U."/>
            <person name="May G.D."/>
            <person name="Yu Y."/>
            <person name="Sakurai T."/>
            <person name="Umezawa T."/>
            <person name="Bhattacharyya M.K."/>
            <person name="Sandhu D."/>
            <person name="Valliyodan B."/>
            <person name="Lindquist E."/>
            <person name="Peto M."/>
            <person name="Grant D."/>
            <person name="Shu S."/>
            <person name="Goodstein D."/>
            <person name="Barry K."/>
            <person name="Futrell-Griggs M."/>
            <person name="Abernathy B."/>
            <person name="Du J."/>
            <person name="Tian Z."/>
            <person name="Zhu L."/>
            <person name="Gill N."/>
            <person name="Joshi T."/>
            <person name="Libault M."/>
            <person name="Sethuraman A."/>
            <person name="Zhang X.-C."/>
            <person name="Shinozaki K."/>
            <person name="Nguyen H.T."/>
            <person name="Wing R.A."/>
            <person name="Cregan P."/>
            <person name="Specht J."/>
            <person name="Grimwood J."/>
            <person name="Rokhsar D."/>
            <person name="Stacey G."/>
            <person name="Shoemaker R.C."/>
            <person name="Jackson S.A."/>
        </authorList>
    </citation>
    <scope>NUCLEOTIDE SEQUENCE</scope>
    <source>
        <strain evidence="6">cv. Williams 82</strain>
        <tissue evidence="5">Callus</tissue>
    </source>
</reference>
<dbReference type="EMBL" id="CM000834">
    <property type="protein sequence ID" value="KRH75888.1"/>
    <property type="molecule type" value="Genomic_DNA"/>
</dbReference>
<evidence type="ECO:0000256" key="2">
    <source>
        <dbReference type="ARBA" id="ARBA00022723"/>
    </source>
</evidence>
<evidence type="ECO:0000313" key="7">
    <source>
        <dbReference type="Proteomes" id="UP000008827"/>
    </source>
</evidence>
<keyword evidence="7" id="KW-1185">Reference proteome</keyword>
<dbReference type="STRING" id="3847.A0A0R0LA47"/>